<accession>A0ABW6NWF3</accession>
<evidence type="ECO:0000313" key="3">
    <source>
        <dbReference type="Proteomes" id="UP001601442"/>
    </source>
</evidence>
<protein>
    <submittedName>
        <fullName evidence="2">Uncharacterized protein</fullName>
    </submittedName>
</protein>
<proteinExistence type="predicted"/>
<feature type="region of interest" description="Disordered" evidence="1">
    <location>
        <begin position="28"/>
        <end position="56"/>
    </location>
</feature>
<sequence length="56" mass="5609">MYGDEGREAGSVDPYGREVAVPDLLCGRFGSTGTENSAGDAGGATRMSLASPSGNN</sequence>
<evidence type="ECO:0000313" key="2">
    <source>
        <dbReference type="EMBL" id="MFF0495366.1"/>
    </source>
</evidence>
<dbReference type="RefSeq" id="WP_387389325.1">
    <property type="nucleotide sequence ID" value="NZ_JBIAMT010000001.1"/>
</dbReference>
<evidence type="ECO:0000256" key="1">
    <source>
        <dbReference type="SAM" id="MobiDB-lite"/>
    </source>
</evidence>
<organism evidence="2 3">
    <name type="scientific">Nocardia aobensis</name>
    <dbReference type="NCBI Taxonomy" id="257277"/>
    <lineage>
        <taxon>Bacteria</taxon>
        <taxon>Bacillati</taxon>
        <taxon>Actinomycetota</taxon>
        <taxon>Actinomycetes</taxon>
        <taxon>Mycobacteriales</taxon>
        <taxon>Nocardiaceae</taxon>
        <taxon>Nocardia</taxon>
    </lineage>
</organism>
<comment type="caution">
    <text evidence="2">The sequence shown here is derived from an EMBL/GenBank/DDBJ whole genome shotgun (WGS) entry which is preliminary data.</text>
</comment>
<reference evidence="2 3" key="1">
    <citation type="submission" date="2024-10" db="EMBL/GenBank/DDBJ databases">
        <title>The Natural Products Discovery Center: Release of the First 8490 Sequenced Strains for Exploring Actinobacteria Biosynthetic Diversity.</title>
        <authorList>
            <person name="Kalkreuter E."/>
            <person name="Kautsar S.A."/>
            <person name="Yang D."/>
            <person name="Bader C.D."/>
            <person name="Teijaro C.N."/>
            <person name="Fluegel L."/>
            <person name="Davis C.M."/>
            <person name="Simpson J.R."/>
            <person name="Lauterbach L."/>
            <person name="Steele A.D."/>
            <person name="Gui C."/>
            <person name="Meng S."/>
            <person name="Li G."/>
            <person name="Viehrig K."/>
            <person name="Ye F."/>
            <person name="Su P."/>
            <person name="Kiefer A.F."/>
            <person name="Nichols A."/>
            <person name="Cepeda A.J."/>
            <person name="Yan W."/>
            <person name="Fan B."/>
            <person name="Jiang Y."/>
            <person name="Adhikari A."/>
            <person name="Zheng C.-J."/>
            <person name="Schuster L."/>
            <person name="Cowan T.M."/>
            <person name="Smanski M.J."/>
            <person name="Chevrette M.G."/>
            <person name="De Carvalho L.P.S."/>
            <person name="Shen B."/>
        </authorList>
    </citation>
    <scope>NUCLEOTIDE SEQUENCE [LARGE SCALE GENOMIC DNA]</scope>
    <source>
        <strain evidence="2 3">NPDC004119</strain>
    </source>
</reference>
<dbReference type="Proteomes" id="UP001601442">
    <property type="component" value="Unassembled WGS sequence"/>
</dbReference>
<gene>
    <name evidence="2" type="ORF">ACFYU5_03080</name>
</gene>
<keyword evidence="3" id="KW-1185">Reference proteome</keyword>
<dbReference type="EMBL" id="JBIAMT010000001">
    <property type="protein sequence ID" value="MFF0495366.1"/>
    <property type="molecule type" value="Genomic_DNA"/>
</dbReference>
<name>A0ABW6NWF3_9NOCA</name>